<dbReference type="AlphaFoldDB" id="A0A811S317"/>
<comment type="caution">
    <text evidence="10">The sequence shown here is derived from an EMBL/GenBank/DDBJ whole genome shotgun (WGS) entry which is preliminary data.</text>
</comment>
<dbReference type="Pfam" id="PF00319">
    <property type="entry name" value="SRF-TF"/>
    <property type="match status" value="1"/>
</dbReference>
<dbReference type="OrthoDB" id="1898716at2759"/>
<gene>
    <name evidence="10" type="ORF">NCGR_LOCUS60027</name>
</gene>
<evidence type="ECO:0000256" key="4">
    <source>
        <dbReference type="ARBA" id="ARBA00023163"/>
    </source>
</evidence>
<dbReference type="InterPro" id="IPR036879">
    <property type="entry name" value="TF_MADSbox_sf"/>
</dbReference>
<proteinExistence type="predicted"/>
<sequence>MGRGKVEMKRIENKVSRQVTFSKRRKGLLKKAEELAVLCDVDVGVIVFSERGKLFDYSSPASLVDLIHRYEAVTNTQLFHQEAHCTDHQQQMAAEISKLQHEYQQLEARLKTYTGEDLSSLTSVVELGELEQQLESVVGRVRARKDELFINLTDELQLRIDENGRHDGTAAAGVEAEETTTMAEPPLPQSPSFAYLLAVEEKSAASTMLRLWPQTDEDADADADADGGSSSRRGLQLW</sequence>
<comment type="subcellular location">
    <subcellularLocation>
        <location evidence="1">Nucleus</location>
    </subcellularLocation>
</comment>
<feature type="domain" description="MADS-box" evidence="8">
    <location>
        <begin position="1"/>
        <end position="61"/>
    </location>
</feature>
<feature type="compositionally biased region" description="Acidic residues" evidence="7">
    <location>
        <begin position="215"/>
        <end position="225"/>
    </location>
</feature>
<feature type="region of interest" description="Disordered" evidence="7">
    <location>
        <begin position="215"/>
        <end position="238"/>
    </location>
</feature>
<evidence type="ECO:0000256" key="7">
    <source>
        <dbReference type="SAM" id="MobiDB-lite"/>
    </source>
</evidence>
<dbReference type="InterPro" id="IPR002100">
    <property type="entry name" value="TF_MADSbox"/>
</dbReference>
<name>A0A811S317_9POAL</name>
<reference evidence="10" key="1">
    <citation type="submission" date="2020-10" db="EMBL/GenBank/DDBJ databases">
        <authorList>
            <person name="Han B."/>
            <person name="Lu T."/>
            <person name="Zhao Q."/>
            <person name="Huang X."/>
            <person name="Zhao Y."/>
        </authorList>
    </citation>
    <scope>NUCLEOTIDE SEQUENCE</scope>
</reference>
<dbReference type="Proteomes" id="UP000604825">
    <property type="component" value="Unassembled WGS sequence"/>
</dbReference>
<dbReference type="InterPro" id="IPR050142">
    <property type="entry name" value="MADS-box/MEF2_TF"/>
</dbReference>
<feature type="compositionally biased region" description="Low complexity" evidence="7">
    <location>
        <begin position="169"/>
        <end position="184"/>
    </location>
</feature>
<dbReference type="PROSITE" id="PS51297">
    <property type="entry name" value="K_BOX"/>
    <property type="match status" value="1"/>
</dbReference>
<dbReference type="GO" id="GO:0000977">
    <property type="term" value="F:RNA polymerase II transcription regulatory region sequence-specific DNA binding"/>
    <property type="evidence" value="ECO:0007669"/>
    <property type="project" value="InterPro"/>
</dbReference>
<dbReference type="GO" id="GO:0046983">
    <property type="term" value="F:protein dimerization activity"/>
    <property type="evidence" value="ECO:0007669"/>
    <property type="project" value="InterPro"/>
</dbReference>
<dbReference type="GO" id="GO:0005634">
    <property type="term" value="C:nucleus"/>
    <property type="evidence" value="ECO:0007669"/>
    <property type="project" value="UniProtKB-SubCell"/>
</dbReference>
<feature type="domain" description="K-box" evidence="9">
    <location>
        <begin position="89"/>
        <end position="177"/>
    </location>
</feature>
<keyword evidence="6" id="KW-0175">Coiled coil</keyword>
<evidence type="ECO:0000313" key="10">
    <source>
        <dbReference type="EMBL" id="CAD6335929.1"/>
    </source>
</evidence>
<dbReference type="PANTHER" id="PTHR48019">
    <property type="entry name" value="SERUM RESPONSE FACTOR HOMOLOG"/>
    <property type="match status" value="1"/>
</dbReference>
<accession>A0A811S317</accession>
<feature type="region of interest" description="Disordered" evidence="7">
    <location>
        <begin position="169"/>
        <end position="188"/>
    </location>
</feature>
<keyword evidence="4" id="KW-0804">Transcription</keyword>
<evidence type="ECO:0000259" key="9">
    <source>
        <dbReference type="PROSITE" id="PS51297"/>
    </source>
</evidence>
<feature type="compositionally biased region" description="Polar residues" evidence="7">
    <location>
        <begin position="228"/>
        <end position="238"/>
    </location>
</feature>
<dbReference type="CDD" id="cd00265">
    <property type="entry name" value="MADS_MEF2_like"/>
    <property type="match status" value="1"/>
</dbReference>
<dbReference type="InterPro" id="IPR002487">
    <property type="entry name" value="TF_Kbox"/>
</dbReference>
<keyword evidence="5" id="KW-0539">Nucleus</keyword>
<evidence type="ECO:0000256" key="5">
    <source>
        <dbReference type="ARBA" id="ARBA00023242"/>
    </source>
</evidence>
<dbReference type="SUPFAM" id="SSF55455">
    <property type="entry name" value="SRF-like"/>
    <property type="match status" value="1"/>
</dbReference>
<feature type="coiled-coil region" evidence="6">
    <location>
        <begin position="89"/>
        <end position="116"/>
    </location>
</feature>
<dbReference type="Gene3D" id="3.40.1810.10">
    <property type="entry name" value="Transcription factor, MADS-box"/>
    <property type="match status" value="1"/>
</dbReference>
<dbReference type="InterPro" id="IPR033896">
    <property type="entry name" value="MEF2-like_N"/>
</dbReference>
<dbReference type="SMART" id="SM00432">
    <property type="entry name" value="MADS"/>
    <property type="match status" value="1"/>
</dbReference>
<evidence type="ECO:0000259" key="8">
    <source>
        <dbReference type="PROSITE" id="PS50066"/>
    </source>
</evidence>
<keyword evidence="3" id="KW-0238">DNA-binding</keyword>
<evidence type="ECO:0000256" key="6">
    <source>
        <dbReference type="SAM" id="Coils"/>
    </source>
</evidence>
<dbReference type="PRINTS" id="PR00404">
    <property type="entry name" value="MADSDOMAIN"/>
</dbReference>
<dbReference type="GO" id="GO:0045944">
    <property type="term" value="P:positive regulation of transcription by RNA polymerase II"/>
    <property type="evidence" value="ECO:0007669"/>
    <property type="project" value="InterPro"/>
</dbReference>
<keyword evidence="11" id="KW-1185">Reference proteome</keyword>
<dbReference type="GO" id="GO:0003700">
    <property type="term" value="F:DNA-binding transcription factor activity"/>
    <property type="evidence" value="ECO:0007669"/>
    <property type="project" value="InterPro"/>
</dbReference>
<keyword evidence="2" id="KW-0805">Transcription regulation</keyword>
<evidence type="ECO:0000256" key="3">
    <source>
        <dbReference type="ARBA" id="ARBA00023125"/>
    </source>
</evidence>
<organism evidence="10 11">
    <name type="scientific">Miscanthus lutarioriparius</name>
    <dbReference type="NCBI Taxonomy" id="422564"/>
    <lineage>
        <taxon>Eukaryota</taxon>
        <taxon>Viridiplantae</taxon>
        <taxon>Streptophyta</taxon>
        <taxon>Embryophyta</taxon>
        <taxon>Tracheophyta</taxon>
        <taxon>Spermatophyta</taxon>
        <taxon>Magnoliopsida</taxon>
        <taxon>Liliopsida</taxon>
        <taxon>Poales</taxon>
        <taxon>Poaceae</taxon>
        <taxon>PACMAD clade</taxon>
        <taxon>Panicoideae</taxon>
        <taxon>Andropogonodae</taxon>
        <taxon>Andropogoneae</taxon>
        <taxon>Saccharinae</taxon>
        <taxon>Miscanthus</taxon>
    </lineage>
</organism>
<evidence type="ECO:0000313" key="11">
    <source>
        <dbReference type="Proteomes" id="UP000604825"/>
    </source>
</evidence>
<dbReference type="Pfam" id="PF01486">
    <property type="entry name" value="K-box"/>
    <property type="match status" value="1"/>
</dbReference>
<protein>
    <submittedName>
        <fullName evidence="10">Uncharacterized protein</fullName>
    </submittedName>
</protein>
<dbReference type="PROSITE" id="PS50066">
    <property type="entry name" value="MADS_BOX_2"/>
    <property type="match status" value="1"/>
</dbReference>
<dbReference type="EMBL" id="CAJGYO010000018">
    <property type="protein sequence ID" value="CAD6335929.1"/>
    <property type="molecule type" value="Genomic_DNA"/>
</dbReference>
<dbReference type="PROSITE" id="PS00350">
    <property type="entry name" value="MADS_BOX_1"/>
    <property type="match status" value="1"/>
</dbReference>
<evidence type="ECO:0000256" key="1">
    <source>
        <dbReference type="ARBA" id="ARBA00004123"/>
    </source>
</evidence>
<evidence type="ECO:0000256" key="2">
    <source>
        <dbReference type="ARBA" id="ARBA00023015"/>
    </source>
</evidence>